<dbReference type="AlphaFoldDB" id="A0AAV6KPS0"/>
<evidence type="ECO:0000313" key="2">
    <source>
        <dbReference type="EMBL" id="KAG5554234.1"/>
    </source>
</evidence>
<name>A0AAV6KPS0_9ERIC</name>
<gene>
    <name evidence="2" type="ORF">RHGRI_011932</name>
</gene>
<reference evidence="2" key="1">
    <citation type="submission" date="2020-08" db="EMBL/GenBank/DDBJ databases">
        <title>Plant Genome Project.</title>
        <authorList>
            <person name="Zhang R.-G."/>
        </authorList>
    </citation>
    <scope>NUCLEOTIDE SEQUENCE</scope>
    <source>
        <strain evidence="2">WSP0</strain>
        <tissue evidence="2">Leaf</tissue>
    </source>
</reference>
<comment type="caution">
    <text evidence="2">The sequence shown here is derived from an EMBL/GenBank/DDBJ whole genome shotgun (WGS) entry which is preliminary data.</text>
</comment>
<sequence>MTMGVEEGGDRDDYTEDGTVDLKGNPVRRSKTGGWKACSFVVGTDLYPPHSFSMNLGRLLVLLFFCILSRF</sequence>
<accession>A0AAV6KPS0</accession>
<evidence type="ECO:0000256" key="1">
    <source>
        <dbReference type="SAM" id="MobiDB-lite"/>
    </source>
</evidence>
<dbReference type="EMBL" id="JACTNZ010000004">
    <property type="protein sequence ID" value="KAG5554234.1"/>
    <property type="molecule type" value="Genomic_DNA"/>
</dbReference>
<organism evidence="2 3">
    <name type="scientific">Rhododendron griersonianum</name>
    <dbReference type="NCBI Taxonomy" id="479676"/>
    <lineage>
        <taxon>Eukaryota</taxon>
        <taxon>Viridiplantae</taxon>
        <taxon>Streptophyta</taxon>
        <taxon>Embryophyta</taxon>
        <taxon>Tracheophyta</taxon>
        <taxon>Spermatophyta</taxon>
        <taxon>Magnoliopsida</taxon>
        <taxon>eudicotyledons</taxon>
        <taxon>Gunneridae</taxon>
        <taxon>Pentapetalae</taxon>
        <taxon>asterids</taxon>
        <taxon>Ericales</taxon>
        <taxon>Ericaceae</taxon>
        <taxon>Ericoideae</taxon>
        <taxon>Rhodoreae</taxon>
        <taxon>Rhododendron</taxon>
    </lineage>
</organism>
<evidence type="ECO:0000313" key="3">
    <source>
        <dbReference type="Proteomes" id="UP000823749"/>
    </source>
</evidence>
<keyword evidence="3" id="KW-1185">Reference proteome</keyword>
<feature type="region of interest" description="Disordered" evidence="1">
    <location>
        <begin position="1"/>
        <end position="25"/>
    </location>
</feature>
<proteinExistence type="predicted"/>
<feature type="compositionally biased region" description="Acidic residues" evidence="1">
    <location>
        <begin position="7"/>
        <end position="19"/>
    </location>
</feature>
<dbReference type="Proteomes" id="UP000823749">
    <property type="component" value="Chromosome 4"/>
</dbReference>
<protein>
    <submittedName>
        <fullName evidence="2">Uncharacterized protein</fullName>
    </submittedName>
</protein>